<evidence type="ECO:0000259" key="2">
    <source>
        <dbReference type="Pfam" id="PF00135"/>
    </source>
</evidence>
<dbReference type="Proteomes" id="UP001176961">
    <property type="component" value="Unassembled WGS sequence"/>
</dbReference>
<reference evidence="3" key="1">
    <citation type="submission" date="2023-07" db="EMBL/GenBank/DDBJ databases">
        <authorList>
            <consortium name="CYATHOMIX"/>
        </authorList>
    </citation>
    <scope>NUCLEOTIDE SEQUENCE</scope>
    <source>
        <strain evidence="3">N/A</strain>
    </source>
</reference>
<accession>A0AA36GHZ3</accession>
<keyword evidence="1" id="KW-0732">Signal</keyword>
<dbReference type="InterPro" id="IPR002018">
    <property type="entry name" value="CarbesteraseB"/>
</dbReference>
<evidence type="ECO:0000313" key="4">
    <source>
        <dbReference type="Proteomes" id="UP001176961"/>
    </source>
</evidence>
<feature type="domain" description="Carboxylesterase type B" evidence="2">
    <location>
        <begin position="266"/>
        <end position="428"/>
    </location>
</feature>
<dbReference type="PANTHER" id="PTHR44590">
    <property type="entry name" value="CARBOXYLIC ESTER HYDROLASE-RELATED"/>
    <property type="match status" value="1"/>
</dbReference>
<dbReference type="EMBL" id="CATQJL010000001">
    <property type="protein sequence ID" value="CAJ0589176.1"/>
    <property type="molecule type" value="Genomic_DNA"/>
</dbReference>
<dbReference type="InterPro" id="IPR019819">
    <property type="entry name" value="Carboxylesterase_B_CS"/>
</dbReference>
<dbReference type="Gene3D" id="3.40.50.1820">
    <property type="entry name" value="alpha/beta hydrolase"/>
    <property type="match status" value="2"/>
</dbReference>
<comment type="caution">
    <text evidence="3">The sequence shown here is derived from an EMBL/GenBank/DDBJ whole genome shotgun (WGS) entry which is preliminary data.</text>
</comment>
<sequence length="455" mass="51924">MIIHCFLISLVLLQTSAQVLDLIPGKVHGFDYRMKNDDLAEVFLKIPYAAPPVGELRFEKPRPVIPWRDMVRDGTSFGPGCHQILPDVGFKKVPTSEDCLTLNIIRPKKEPPPTGFPVMFWIHGGGYQFGSAHDYGYKGFADIYIPNYIIVVTIQYRLGVYGFFSSGDERISGNLGLFDMAEALKFVHSNAKYIGADPSRITVWGHSAGSSAAGQLILSPVTRDYLPRSIEMSGSPWTSWALGGNVVNNSLQLAEKLVEQVYSGNHLQQIMDEIIAYYVDRKEEKSYDFYIDRYTEFISDLLFNVPAVEGILARLEAGWDLYVYLLDHYNDAIWDRNVTKKMRGAPHASETPYTNDVFFQKHFEFDDKERVVAEIFRQSFTEFVKTGAPSNRHEAWTEVGPGPEIRYLKIAPNPQLKQGFYNETTTFWRKIRRYGFDMVQLLPIKKPLAETREEL</sequence>
<feature type="domain" description="Carboxylesterase type B" evidence="2">
    <location>
        <begin position="19"/>
        <end position="257"/>
    </location>
</feature>
<gene>
    <name evidence="3" type="ORF">CYNAS_LOCUS1159</name>
</gene>
<dbReference type="Pfam" id="PF00135">
    <property type="entry name" value="COesterase"/>
    <property type="match status" value="2"/>
</dbReference>
<dbReference type="PROSITE" id="PS00941">
    <property type="entry name" value="CARBOXYLESTERASE_B_2"/>
    <property type="match status" value="1"/>
</dbReference>
<evidence type="ECO:0000256" key="1">
    <source>
        <dbReference type="SAM" id="SignalP"/>
    </source>
</evidence>
<evidence type="ECO:0000313" key="3">
    <source>
        <dbReference type="EMBL" id="CAJ0589176.1"/>
    </source>
</evidence>
<proteinExistence type="predicted"/>
<dbReference type="InterPro" id="IPR029058">
    <property type="entry name" value="AB_hydrolase_fold"/>
</dbReference>
<name>A0AA36GHZ3_CYLNA</name>
<feature type="chain" id="PRO_5041341529" description="Carboxylesterase type B domain-containing protein" evidence="1">
    <location>
        <begin position="18"/>
        <end position="455"/>
    </location>
</feature>
<protein>
    <recommendedName>
        <fullName evidence="2">Carboxylesterase type B domain-containing protein</fullName>
    </recommendedName>
</protein>
<keyword evidence="4" id="KW-1185">Reference proteome</keyword>
<organism evidence="3 4">
    <name type="scientific">Cylicocyclus nassatus</name>
    <name type="common">Nematode worm</name>
    <dbReference type="NCBI Taxonomy" id="53992"/>
    <lineage>
        <taxon>Eukaryota</taxon>
        <taxon>Metazoa</taxon>
        <taxon>Ecdysozoa</taxon>
        <taxon>Nematoda</taxon>
        <taxon>Chromadorea</taxon>
        <taxon>Rhabditida</taxon>
        <taxon>Rhabditina</taxon>
        <taxon>Rhabditomorpha</taxon>
        <taxon>Strongyloidea</taxon>
        <taxon>Strongylidae</taxon>
        <taxon>Cylicocyclus</taxon>
    </lineage>
</organism>
<dbReference type="AlphaFoldDB" id="A0AA36GHZ3"/>
<dbReference type="SUPFAM" id="SSF53474">
    <property type="entry name" value="alpha/beta-Hydrolases"/>
    <property type="match status" value="1"/>
</dbReference>
<feature type="signal peptide" evidence="1">
    <location>
        <begin position="1"/>
        <end position="17"/>
    </location>
</feature>
<dbReference type="PANTHER" id="PTHR44590:SF4">
    <property type="entry name" value="CARBOXYLIC ESTER HYDROLASE"/>
    <property type="match status" value="1"/>
</dbReference>